<feature type="domain" description="Beta-galactosidase beta-sandwich" evidence="11">
    <location>
        <begin position="363"/>
        <end position="418"/>
    </location>
</feature>
<dbReference type="AlphaFoldDB" id="A0AAN9QBA6"/>
<keyword evidence="5 7" id="KW-0378">Hydrolase</keyword>
<feature type="domain" description="Glycoside hydrolase 35 catalytic" evidence="10">
    <location>
        <begin position="35"/>
        <end position="340"/>
    </location>
</feature>
<dbReference type="InterPro" id="IPR001944">
    <property type="entry name" value="Glycoside_Hdrlase_35"/>
</dbReference>
<dbReference type="InterPro" id="IPR019801">
    <property type="entry name" value="Glyco_hydro_35_CS"/>
</dbReference>
<dbReference type="FunFam" id="3.20.20.80:FF:000021">
    <property type="entry name" value="Beta-galactosidase"/>
    <property type="match status" value="1"/>
</dbReference>
<dbReference type="Proteomes" id="UP001367508">
    <property type="component" value="Unassembled WGS sequence"/>
</dbReference>
<evidence type="ECO:0000313" key="14">
    <source>
        <dbReference type="Proteomes" id="UP001367508"/>
    </source>
</evidence>
<dbReference type="SUPFAM" id="SSF49785">
    <property type="entry name" value="Galactose-binding domain-like"/>
    <property type="match status" value="2"/>
</dbReference>
<dbReference type="GO" id="GO:0004565">
    <property type="term" value="F:beta-galactosidase activity"/>
    <property type="evidence" value="ECO:0007669"/>
    <property type="project" value="UniProtKB-EC"/>
</dbReference>
<feature type="chain" id="PRO_5043043374" description="Beta-galactosidase" evidence="9">
    <location>
        <begin position="28"/>
        <end position="726"/>
    </location>
</feature>
<evidence type="ECO:0000256" key="2">
    <source>
        <dbReference type="ARBA" id="ARBA00009809"/>
    </source>
</evidence>
<evidence type="ECO:0000256" key="7">
    <source>
        <dbReference type="RuleBase" id="RU000675"/>
    </source>
</evidence>
<dbReference type="Pfam" id="PF17834">
    <property type="entry name" value="GHD"/>
    <property type="match status" value="1"/>
</dbReference>
<dbReference type="EMBL" id="JAYMYQ010000005">
    <property type="protein sequence ID" value="KAK7329046.1"/>
    <property type="molecule type" value="Genomic_DNA"/>
</dbReference>
<dbReference type="Gene3D" id="3.20.20.80">
    <property type="entry name" value="Glycosidases"/>
    <property type="match status" value="1"/>
</dbReference>
<evidence type="ECO:0000256" key="8">
    <source>
        <dbReference type="RuleBase" id="RU003679"/>
    </source>
</evidence>
<keyword evidence="4 9" id="KW-0732">Signal</keyword>
<gene>
    <name evidence="13" type="ORF">VNO77_23191</name>
</gene>
<evidence type="ECO:0000259" key="11">
    <source>
        <dbReference type="Pfam" id="PF17834"/>
    </source>
</evidence>
<evidence type="ECO:0000256" key="4">
    <source>
        <dbReference type="ARBA" id="ARBA00022729"/>
    </source>
</evidence>
<evidence type="ECO:0000256" key="1">
    <source>
        <dbReference type="ARBA" id="ARBA00001412"/>
    </source>
</evidence>
<dbReference type="PRINTS" id="PR00742">
    <property type="entry name" value="GLHYDRLASE35"/>
</dbReference>
<dbReference type="PROSITE" id="PS01182">
    <property type="entry name" value="GLYCOSYL_HYDROL_F35"/>
    <property type="match status" value="1"/>
</dbReference>
<comment type="caution">
    <text evidence="13">The sequence shown here is derived from an EMBL/GenBank/DDBJ whole genome shotgun (WGS) entry which is preliminary data.</text>
</comment>
<feature type="signal peptide" evidence="9">
    <location>
        <begin position="1"/>
        <end position="27"/>
    </location>
</feature>
<dbReference type="InterPro" id="IPR031330">
    <property type="entry name" value="Gly_Hdrlase_35_cat"/>
</dbReference>
<dbReference type="InterPro" id="IPR008979">
    <property type="entry name" value="Galactose-bd-like_sf"/>
</dbReference>
<evidence type="ECO:0000256" key="5">
    <source>
        <dbReference type="ARBA" id="ARBA00022801"/>
    </source>
</evidence>
<dbReference type="InterPro" id="IPR048913">
    <property type="entry name" value="BetaGal_gal-bd"/>
</dbReference>
<keyword evidence="6 7" id="KW-0326">Glycosidase</keyword>
<protein>
    <recommendedName>
        <fullName evidence="3 7">Beta-galactosidase</fullName>
        <ecNumber evidence="3 7">3.2.1.23</ecNumber>
    </recommendedName>
</protein>
<evidence type="ECO:0000256" key="9">
    <source>
        <dbReference type="SAM" id="SignalP"/>
    </source>
</evidence>
<accession>A0AAN9QBA6</accession>
<organism evidence="13 14">
    <name type="scientific">Canavalia gladiata</name>
    <name type="common">Sword bean</name>
    <name type="synonym">Dolichos gladiatus</name>
    <dbReference type="NCBI Taxonomy" id="3824"/>
    <lineage>
        <taxon>Eukaryota</taxon>
        <taxon>Viridiplantae</taxon>
        <taxon>Streptophyta</taxon>
        <taxon>Embryophyta</taxon>
        <taxon>Tracheophyta</taxon>
        <taxon>Spermatophyta</taxon>
        <taxon>Magnoliopsida</taxon>
        <taxon>eudicotyledons</taxon>
        <taxon>Gunneridae</taxon>
        <taxon>Pentapetalae</taxon>
        <taxon>rosids</taxon>
        <taxon>fabids</taxon>
        <taxon>Fabales</taxon>
        <taxon>Fabaceae</taxon>
        <taxon>Papilionoideae</taxon>
        <taxon>50 kb inversion clade</taxon>
        <taxon>NPAAA clade</taxon>
        <taxon>indigoferoid/millettioid clade</taxon>
        <taxon>Phaseoleae</taxon>
        <taxon>Canavalia</taxon>
    </lineage>
</organism>
<sequence>MENLIGKRKFHVVVMMLLCFWVCDVTASVTYDHKSLIVDGKKRILISGSIHYPRSTPQMWPDLIQKAKDGGLDVIQTYVFWNAHEPSPGKYNFEDRYDLVKFVKLVQQAGLYVHLRIGPYICAEWNFGGFPVWLKYVPGIAFRTDNEPFKAAMQKFTAKIVSLMKEEKLFQSQGGPIILSQIENEYGPVEWETGAPGKAYTKWAAQMAVGLDTDVPWVMCKQEDAPDPVIDTCNGFYCENFKPNEDYKPKMWTENWTGWYTEFGGANPLRPAEDLAFSVARFIQNGGSFVNYYMYHGGTNFGRTSSGLFITTSYDYDAPLDEYGLPNEPKWGHLKDMHKAIKQCEPALVSADPKVTKLGYNLEAHVFNTPDACAAFIANYDTKSSAKATFGNGQYDLPPWSISILPDCQTEVFNTAKVGAHSWLKKMSLVNGAFAWESYNEEPASSSQNDPITADALWEQVNVTRDSTDYLWYLTDVNIDPNEGFLKNDESPVLTVMSAGHVLHVFINGQLSGTVYGGLGNPKLTFSDSVKLRAGNNKISLLSVTVGLPNVGLHFETWNAGVLGPVTLKGLNEGTRDLSLQQWSYKIGLKGEALSLHTVSGSSSVEWAQGSSVAKKQPLTWYKATFSAPAGDEPLALDMSSMGKGEVWINGQSIGRHWPAYIAHDSCSNCNYAGFYTDKKCRANCGKPSQRWYHVPSSWLNPSGNFLVVFEEWGGDPNGISLVKRT</sequence>
<dbReference type="FunFam" id="2.60.120.260:FF:000061">
    <property type="entry name" value="Beta-galactosidase"/>
    <property type="match status" value="1"/>
</dbReference>
<dbReference type="EC" id="3.2.1.23" evidence="3 7"/>
<dbReference type="Pfam" id="PF21467">
    <property type="entry name" value="BetaGal_gal-bd"/>
    <property type="match status" value="2"/>
</dbReference>
<evidence type="ECO:0000259" key="12">
    <source>
        <dbReference type="Pfam" id="PF21467"/>
    </source>
</evidence>
<proteinExistence type="inferred from homology"/>
<dbReference type="Pfam" id="PF01301">
    <property type="entry name" value="Glyco_hydro_35"/>
    <property type="match status" value="1"/>
</dbReference>
<keyword evidence="14" id="KW-1185">Reference proteome</keyword>
<evidence type="ECO:0000313" key="13">
    <source>
        <dbReference type="EMBL" id="KAK7329046.1"/>
    </source>
</evidence>
<reference evidence="13 14" key="1">
    <citation type="submission" date="2024-01" db="EMBL/GenBank/DDBJ databases">
        <title>The genomes of 5 underutilized Papilionoideae crops provide insights into root nodulation and disease resistanc.</title>
        <authorList>
            <person name="Jiang F."/>
        </authorList>
    </citation>
    <scope>NUCLEOTIDE SEQUENCE [LARGE SCALE GENOMIC DNA]</scope>
    <source>
        <strain evidence="13">LVBAO_FW01</strain>
        <tissue evidence="13">Leaves</tissue>
    </source>
</reference>
<dbReference type="InterPro" id="IPR041392">
    <property type="entry name" value="GHD"/>
</dbReference>
<dbReference type="GO" id="GO:0005975">
    <property type="term" value="P:carbohydrate metabolic process"/>
    <property type="evidence" value="ECO:0007669"/>
    <property type="project" value="InterPro"/>
</dbReference>
<dbReference type="FunFam" id="2.60.120.260:FF:000142">
    <property type="entry name" value="Beta-galactosidase"/>
    <property type="match status" value="1"/>
</dbReference>
<feature type="domain" description="Beta-galactosidase galactose-binding" evidence="12">
    <location>
        <begin position="470"/>
        <end position="537"/>
    </location>
</feature>
<dbReference type="SUPFAM" id="SSF51445">
    <property type="entry name" value="(Trans)glycosidases"/>
    <property type="match status" value="1"/>
</dbReference>
<dbReference type="InterPro" id="IPR017853">
    <property type="entry name" value="GH"/>
</dbReference>
<comment type="catalytic activity">
    <reaction evidence="1 7">
        <text>Hydrolysis of terminal non-reducing beta-D-galactose residues in beta-D-galactosides.</text>
        <dbReference type="EC" id="3.2.1.23"/>
    </reaction>
</comment>
<comment type="similarity">
    <text evidence="2 8">Belongs to the glycosyl hydrolase 35 family.</text>
</comment>
<dbReference type="FunFam" id="2.60.120.260:FF:000076">
    <property type="entry name" value="Beta-galactosidase"/>
    <property type="match status" value="1"/>
</dbReference>
<name>A0AAN9QBA6_CANGL</name>
<evidence type="ECO:0000259" key="10">
    <source>
        <dbReference type="Pfam" id="PF01301"/>
    </source>
</evidence>
<dbReference type="PANTHER" id="PTHR23421">
    <property type="entry name" value="BETA-GALACTOSIDASE RELATED"/>
    <property type="match status" value="1"/>
</dbReference>
<evidence type="ECO:0000256" key="3">
    <source>
        <dbReference type="ARBA" id="ARBA00012756"/>
    </source>
</evidence>
<evidence type="ECO:0000256" key="6">
    <source>
        <dbReference type="ARBA" id="ARBA00023295"/>
    </source>
</evidence>
<dbReference type="Gene3D" id="2.60.120.260">
    <property type="entry name" value="Galactose-binding domain-like"/>
    <property type="match status" value="2"/>
</dbReference>
<feature type="domain" description="Beta-galactosidase galactose-binding" evidence="12">
    <location>
        <begin position="619"/>
        <end position="705"/>
    </location>
</feature>